<keyword evidence="2" id="KW-1185">Reference proteome</keyword>
<evidence type="ECO:0000313" key="1">
    <source>
        <dbReference type="EMBL" id="PTL58304.1"/>
    </source>
</evidence>
<protein>
    <recommendedName>
        <fullName evidence="3">SRPBCC family protein</fullName>
    </recommendedName>
</protein>
<dbReference type="SUPFAM" id="SSF55961">
    <property type="entry name" value="Bet v1-like"/>
    <property type="match status" value="1"/>
</dbReference>
<dbReference type="Proteomes" id="UP000240739">
    <property type="component" value="Unassembled WGS sequence"/>
</dbReference>
<comment type="caution">
    <text evidence="1">The sequence shown here is derived from an EMBL/GenBank/DDBJ whole genome shotgun (WGS) entry which is preliminary data.</text>
</comment>
<evidence type="ECO:0000313" key="2">
    <source>
        <dbReference type="Proteomes" id="UP000240739"/>
    </source>
</evidence>
<evidence type="ECO:0008006" key="3">
    <source>
        <dbReference type="Google" id="ProtNLM"/>
    </source>
</evidence>
<sequence>MGKEHSRSFTASLDIPVTPWDVYELLADADQQTQWRDRFAPFQDVTRAEPYTLVAYGNGLVFGIEPGPEGSGTTLTVSKSWESSGAMGAIGLRLFGKKAQEEELLALLRRVESVLLYDGI</sequence>
<name>A0A2T4UGC1_9ACTN</name>
<gene>
    <name evidence="1" type="ORF">C7Y72_00890</name>
</gene>
<dbReference type="RefSeq" id="WP_107566742.1">
    <property type="nucleotide sequence ID" value="NZ_PYYB01000001.1"/>
</dbReference>
<dbReference type="OrthoDB" id="609840at2"/>
<organism evidence="1 2">
    <name type="scientific">Paraconexibacter algicola</name>
    <dbReference type="NCBI Taxonomy" id="2133960"/>
    <lineage>
        <taxon>Bacteria</taxon>
        <taxon>Bacillati</taxon>
        <taxon>Actinomycetota</taxon>
        <taxon>Thermoleophilia</taxon>
        <taxon>Solirubrobacterales</taxon>
        <taxon>Paraconexibacteraceae</taxon>
        <taxon>Paraconexibacter</taxon>
    </lineage>
</organism>
<dbReference type="AlphaFoldDB" id="A0A2T4UGC1"/>
<reference evidence="1 2" key="1">
    <citation type="submission" date="2018-03" db="EMBL/GenBank/DDBJ databases">
        <title>Aquarubrobacter algicola gen. nov., sp. nov., a novel actinobacterium isolated from shallow eutrophic lake during the end of cyanobacterial harmful algal blooms.</title>
        <authorList>
            <person name="Chun S.J."/>
        </authorList>
    </citation>
    <scope>NUCLEOTIDE SEQUENCE [LARGE SCALE GENOMIC DNA]</scope>
    <source>
        <strain evidence="1 2">Seoho-28</strain>
    </source>
</reference>
<dbReference type="EMBL" id="PYYB01000001">
    <property type="protein sequence ID" value="PTL58304.1"/>
    <property type="molecule type" value="Genomic_DNA"/>
</dbReference>
<proteinExistence type="predicted"/>
<accession>A0A2T4UGC1</accession>